<evidence type="ECO:0000313" key="4">
    <source>
        <dbReference type="Proteomes" id="UP000283766"/>
    </source>
</evidence>
<proteinExistence type="predicted"/>
<accession>A0A413N6V6</accession>
<comment type="caution">
    <text evidence="1">The sequence shown here is derived from an EMBL/GenBank/DDBJ whole genome shotgun (WGS) entry which is preliminary data.</text>
</comment>
<dbReference type="EMBL" id="QRJL01000002">
    <property type="protein sequence ID" value="RHH33669.1"/>
    <property type="molecule type" value="Genomic_DNA"/>
</dbReference>
<protein>
    <submittedName>
        <fullName evidence="1">Uncharacterized protein</fullName>
    </submittedName>
</protein>
<dbReference type="AlphaFoldDB" id="A0A413N6V6"/>
<dbReference type="Proteomes" id="UP000283684">
    <property type="component" value="Unassembled WGS sequence"/>
</dbReference>
<organism evidence="1 3">
    <name type="scientific">Bacteroides uniformis</name>
    <dbReference type="NCBI Taxonomy" id="820"/>
    <lineage>
        <taxon>Bacteria</taxon>
        <taxon>Pseudomonadati</taxon>
        <taxon>Bacteroidota</taxon>
        <taxon>Bacteroidia</taxon>
        <taxon>Bacteroidales</taxon>
        <taxon>Bacteroidaceae</taxon>
        <taxon>Bacteroides</taxon>
    </lineage>
</organism>
<gene>
    <name evidence="2" type="ORF">DW216_05865</name>
    <name evidence="1" type="ORF">DW988_19135</name>
</gene>
<evidence type="ECO:0000313" key="3">
    <source>
        <dbReference type="Proteomes" id="UP000283684"/>
    </source>
</evidence>
<evidence type="ECO:0000313" key="1">
    <source>
        <dbReference type="EMBL" id="RGZ44225.1"/>
    </source>
</evidence>
<dbReference type="EMBL" id="QSEE01000028">
    <property type="protein sequence ID" value="RGZ44225.1"/>
    <property type="molecule type" value="Genomic_DNA"/>
</dbReference>
<name>A0A413N6V6_BACUN</name>
<reference evidence="3 4" key="1">
    <citation type="submission" date="2018-08" db="EMBL/GenBank/DDBJ databases">
        <title>A genome reference for cultivated species of the human gut microbiota.</title>
        <authorList>
            <person name="Zou Y."/>
            <person name="Xue W."/>
            <person name="Luo G."/>
        </authorList>
    </citation>
    <scope>NUCLEOTIDE SEQUENCE [LARGE SCALE GENOMIC DNA]</scope>
    <source>
        <strain evidence="2 4">AM18-14LB</strain>
        <strain evidence="1 3">AM50-4</strain>
    </source>
</reference>
<evidence type="ECO:0000313" key="2">
    <source>
        <dbReference type="EMBL" id="RHH33669.1"/>
    </source>
</evidence>
<dbReference type="Proteomes" id="UP000283766">
    <property type="component" value="Unassembled WGS sequence"/>
</dbReference>
<sequence length="81" mass="9689">MTFGEVKTFLTGFNLRNREAWEQTRIIGYIIAQSNSTKKLEQTDILRFPWDEEDKEAATVTDDEMKRLREKAKQVERMYKN</sequence>